<dbReference type="GeneID" id="87840669"/>
<dbReference type="PANTHER" id="PTHR42748">
    <property type="entry name" value="NITROGEN METABOLITE REPRESSION PROTEIN NMRA FAMILY MEMBER"/>
    <property type="match status" value="1"/>
</dbReference>
<dbReference type="InterPro" id="IPR008030">
    <property type="entry name" value="NmrA-like"/>
</dbReference>
<dbReference type="InterPro" id="IPR036291">
    <property type="entry name" value="NAD(P)-bd_dom_sf"/>
</dbReference>
<reference evidence="5" key="2">
    <citation type="submission" date="2023-06" db="EMBL/GenBank/DDBJ databases">
        <authorList>
            <consortium name="Lawrence Berkeley National Laboratory"/>
            <person name="Haridas S."/>
            <person name="Hensen N."/>
            <person name="Bonometti L."/>
            <person name="Westerberg I."/>
            <person name="Brannstrom I.O."/>
            <person name="Guillou S."/>
            <person name="Cros-Aarteil S."/>
            <person name="Calhoun S."/>
            <person name="Kuo A."/>
            <person name="Mondo S."/>
            <person name="Pangilinan J."/>
            <person name="Riley R."/>
            <person name="Labutti K."/>
            <person name="Andreopoulos B."/>
            <person name="Lipzen A."/>
            <person name="Chen C."/>
            <person name="Yanf M."/>
            <person name="Daum C."/>
            <person name="Ng V."/>
            <person name="Clum A."/>
            <person name="Steindorff A."/>
            <person name="Ohm R."/>
            <person name="Martin F."/>
            <person name="Silar P."/>
            <person name="Natvig D."/>
            <person name="Lalanne C."/>
            <person name="Gautier V."/>
            <person name="Ament-Velasquez S.L."/>
            <person name="Kruys A."/>
            <person name="Hutchinson M.I."/>
            <person name="Powell A.J."/>
            <person name="Barry K."/>
            <person name="Miller A.N."/>
            <person name="Grigoriev I.V."/>
            <person name="Debuchy R."/>
            <person name="Gladieux P."/>
            <person name="Thoren M.H."/>
            <person name="Johannesson H."/>
        </authorList>
    </citation>
    <scope>NUCLEOTIDE SEQUENCE</scope>
    <source>
        <strain evidence="5">CBS 168.71</strain>
    </source>
</reference>
<reference evidence="5" key="1">
    <citation type="journal article" date="2023" name="Mol. Phylogenet. Evol.">
        <title>Genome-scale phylogeny and comparative genomics of the fungal order Sordariales.</title>
        <authorList>
            <person name="Hensen N."/>
            <person name="Bonometti L."/>
            <person name="Westerberg I."/>
            <person name="Brannstrom I.O."/>
            <person name="Guillou S."/>
            <person name="Cros-Aarteil S."/>
            <person name="Calhoun S."/>
            <person name="Haridas S."/>
            <person name="Kuo A."/>
            <person name="Mondo S."/>
            <person name="Pangilinan J."/>
            <person name="Riley R."/>
            <person name="LaButti K."/>
            <person name="Andreopoulos B."/>
            <person name="Lipzen A."/>
            <person name="Chen C."/>
            <person name="Yan M."/>
            <person name="Daum C."/>
            <person name="Ng V."/>
            <person name="Clum A."/>
            <person name="Steindorff A."/>
            <person name="Ohm R.A."/>
            <person name="Martin F."/>
            <person name="Silar P."/>
            <person name="Natvig D.O."/>
            <person name="Lalanne C."/>
            <person name="Gautier V."/>
            <person name="Ament-Velasquez S.L."/>
            <person name="Kruys A."/>
            <person name="Hutchinson M.I."/>
            <person name="Powell A.J."/>
            <person name="Barry K."/>
            <person name="Miller A.N."/>
            <person name="Grigoriev I.V."/>
            <person name="Debuchy R."/>
            <person name="Gladieux P."/>
            <person name="Hiltunen Thoren M."/>
            <person name="Johannesson H."/>
        </authorList>
    </citation>
    <scope>NUCLEOTIDE SEQUENCE</scope>
    <source>
        <strain evidence="5">CBS 168.71</strain>
    </source>
</reference>
<organism evidence="5 6">
    <name type="scientific">Chaetomium fimeti</name>
    <dbReference type="NCBI Taxonomy" id="1854472"/>
    <lineage>
        <taxon>Eukaryota</taxon>
        <taxon>Fungi</taxon>
        <taxon>Dikarya</taxon>
        <taxon>Ascomycota</taxon>
        <taxon>Pezizomycotina</taxon>
        <taxon>Sordariomycetes</taxon>
        <taxon>Sordariomycetidae</taxon>
        <taxon>Sordariales</taxon>
        <taxon>Chaetomiaceae</taxon>
        <taxon>Chaetomium</taxon>
    </lineage>
</organism>
<evidence type="ECO:0000256" key="2">
    <source>
        <dbReference type="ARBA" id="ARBA00022857"/>
    </source>
</evidence>
<dbReference type="Gene3D" id="3.40.50.720">
    <property type="entry name" value="NAD(P)-binding Rossmann-like Domain"/>
    <property type="match status" value="1"/>
</dbReference>
<comment type="similarity">
    <text evidence="1">Belongs to the NmrA-type oxidoreductase family.</text>
</comment>
<keyword evidence="2" id="KW-0521">NADP</keyword>
<gene>
    <name evidence="5" type="ORF">B0H64DRAFT_394985</name>
</gene>
<dbReference type="PANTHER" id="PTHR42748:SF30">
    <property type="entry name" value="NMRA-LIKE DOMAIN-CONTAINING PROTEIN"/>
    <property type="match status" value="1"/>
</dbReference>
<keyword evidence="6" id="KW-1185">Reference proteome</keyword>
<evidence type="ECO:0000256" key="1">
    <source>
        <dbReference type="ARBA" id="ARBA00006328"/>
    </source>
</evidence>
<dbReference type="GO" id="GO:0016491">
    <property type="term" value="F:oxidoreductase activity"/>
    <property type="evidence" value="ECO:0007669"/>
    <property type="project" value="UniProtKB-KW"/>
</dbReference>
<proteinExistence type="inferred from homology"/>
<protein>
    <recommendedName>
        <fullName evidence="4">NmrA-like domain-containing protein</fullName>
    </recommendedName>
</protein>
<dbReference type="SUPFAM" id="SSF51735">
    <property type="entry name" value="NAD(P)-binding Rossmann-fold domains"/>
    <property type="match status" value="1"/>
</dbReference>
<dbReference type="RefSeq" id="XP_062658831.1">
    <property type="nucleotide sequence ID" value="XM_062803721.1"/>
</dbReference>
<feature type="domain" description="NmrA-like" evidence="4">
    <location>
        <begin position="9"/>
        <end position="218"/>
    </location>
</feature>
<evidence type="ECO:0000313" key="6">
    <source>
        <dbReference type="Proteomes" id="UP001278766"/>
    </source>
</evidence>
<dbReference type="InterPro" id="IPR051164">
    <property type="entry name" value="NmrA-like_oxidored"/>
</dbReference>
<evidence type="ECO:0000259" key="4">
    <source>
        <dbReference type="Pfam" id="PF05368"/>
    </source>
</evidence>
<dbReference type="GO" id="GO:0005634">
    <property type="term" value="C:nucleus"/>
    <property type="evidence" value="ECO:0007669"/>
    <property type="project" value="TreeGrafter"/>
</dbReference>
<evidence type="ECO:0000256" key="3">
    <source>
        <dbReference type="ARBA" id="ARBA00023002"/>
    </source>
</evidence>
<comment type="caution">
    <text evidence="5">The sequence shown here is derived from an EMBL/GenBank/DDBJ whole genome shotgun (WGS) entry which is preliminary data.</text>
</comment>
<dbReference type="AlphaFoldDB" id="A0AAE0HFN1"/>
<dbReference type="Proteomes" id="UP001278766">
    <property type="component" value="Unassembled WGS sequence"/>
</dbReference>
<dbReference type="EMBL" id="JAUEPN010000004">
    <property type="protein sequence ID" value="KAK3295317.1"/>
    <property type="molecule type" value="Genomic_DNA"/>
</dbReference>
<keyword evidence="3" id="KW-0560">Oxidoreductase</keyword>
<dbReference type="Pfam" id="PF05368">
    <property type="entry name" value="NmrA"/>
    <property type="match status" value="1"/>
</dbReference>
<name>A0AAE0HFN1_9PEZI</name>
<accession>A0AAE0HFN1</accession>
<sequence>MTLLPDLTNFNAELEAGTTILAVAKAAGVQHVVYSTTVPVPETEPDHFAALAFKPKLMLEKALPEAGFPRWTILRPGFFMPNYLSPKVNAQFPGAAEEGLFTTGFRPTSMLPMVDHEDIGKFAVAAFQQPDRFHAQGIDVISQAVTVEQSMETMRRVLGRPEIRARYLDGEELRAAQATNPVLIMHELLGRVDPYAGVDPREAVEKWGVEMTTFEEFIVRERKDFDETYRNV</sequence>
<evidence type="ECO:0000313" key="5">
    <source>
        <dbReference type="EMBL" id="KAK3295317.1"/>
    </source>
</evidence>